<gene>
    <name evidence="4" type="ORF">ABMA27_012797</name>
</gene>
<feature type="domain" description="FP protein C-terminal" evidence="3">
    <location>
        <begin position="246"/>
        <end position="297"/>
    </location>
</feature>
<accession>A0ABR3H051</accession>
<proteinExistence type="predicted"/>
<evidence type="ECO:0000313" key="4">
    <source>
        <dbReference type="EMBL" id="KAL0853016.1"/>
    </source>
</evidence>
<name>A0ABR3H051_LOXSC</name>
<evidence type="ECO:0000313" key="5">
    <source>
        <dbReference type="Proteomes" id="UP001549920"/>
    </source>
</evidence>
<evidence type="ECO:0000256" key="1">
    <source>
        <dbReference type="SAM" id="Coils"/>
    </source>
</evidence>
<dbReference type="Proteomes" id="UP001549920">
    <property type="component" value="Unassembled WGS sequence"/>
</dbReference>
<evidence type="ECO:0000256" key="2">
    <source>
        <dbReference type="SAM" id="MobiDB-lite"/>
    </source>
</evidence>
<reference evidence="4 5" key="1">
    <citation type="submission" date="2024-06" db="EMBL/GenBank/DDBJ databases">
        <title>A chromosome-level genome assembly of beet webworm, Loxostege sticticalis.</title>
        <authorList>
            <person name="Zhang Y."/>
        </authorList>
    </citation>
    <scope>NUCLEOTIDE SEQUENCE [LARGE SCALE GENOMIC DNA]</scope>
    <source>
        <strain evidence="4">AQ026</strain>
        <tissue evidence="4">Whole body</tissue>
    </source>
</reference>
<feature type="coiled-coil region" evidence="1">
    <location>
        <begin position="66"/>
        <end position="142"/>
    </location>
</feature>
<dbReference type="SUPFAM" id="SSF90257">
    <property type="entry name" value="Myosin rod fragments"/>
    <property type="match status" value="1"/>
</dbReference>
<keyword evidence="1" id="KW-0175">Coiled coil</keyword>
<comment type="caution">
    <text evidence="4">The sequence shown here is derived from an EMBL/GenBank/DDBJ whole genome shotgun (WGS) entry which is preliminary data.</text>
</comment>
<sequence>MQRSPPGTAVPHAMSENDLTRLDPLDYVGRRQKRLRREDQDCEEPSLKDELLTLLSNWKKDQDLVLNKLSSDIAELKLQNSNIQSTAADLEKAVQFMSSQYEELKSKLVILERERKENIVYIDTLESKIDDLQKRLKSTTIEFRNLPPISPSVKQETQRDLCDLVQKTCDVFKAPVHPSEIKDIYRIKNRSGATTVITELTSVLSKNKILNGVREFNKTNHNNKLSSTSIGLPGPQIPIFVTESLTTKDRKLFGLAREASKNLQYKFCWTNNGRIYMRKSEGGTRIEIKGESDLAALQKQ</sequence>
<dbReference type="EMBL" id="JBEUOH010000031">
    <property type="protein sequence ID" value="KAL0853016.1"/>
    <property type="molecule type" value="Genomic_DNA"/>
</dbReference>
<dbReference type="Pfam" id="PF25298">
    <property type="entry name" value="Baculo_FP_2nd"/>
    <property type="match status" value="1"/>
</dbReference>
<organism evidence="4 5">
    <name type="scientific">Loxostege sticticalis</name>
    <name type="common">Beet webworm moth</name>
    <dbReference type="NCBI Taxonomy" id="481309"/>
    <lineage>
        <taxon>Eukaryota</taxon>
        <taxon>Metazoa</taxon>
        <taxon>Ecdysozoa</taxon>
        <taxon>Arthropoda</taxon>
        <taxon>Hexapoda</taxon>
        <taxon>Insecta</taxon>
        <taxon>Pterygota</taxon>
        <taxon>Neoptera</taxon>
        <taxon>Endopterygota</taxon>
        <taxon>Lepidoptera</taxon>
        <taxon>Glossata</taxon>
        <taxon>Ditrysia</taxon>
        <taxon>Pyraloidea</taxon>
        <taxon>Crambidae</taxon>
        <taxon>Pyraustinae</taxon>
        <taxon>Loxostege</taxon>
    </lineage>
</organism>
<evidence type="ECO:0000259" key="3">
    <source>
        <dbReference type="Pfam" id="PF25298"/>
    </source>
</evidence>
<dbReference type="InterPro" id="IPR057251">
    <property type="entry name" value="FP_C"/>
</dbReference>
<keyword evidence="5" id="KW-1185">Reference proteome</keyword>
<feature type="region of interest" description="Disordered" evidence="2">
    <location>
        <begin position="1"/>
        <end position="23"/>
    </location>
</feature>
<protein>
    <recommendedName>
        <fullName evidence="3">FP protein C-terminal domain-containing protein</fullName>
    </recommendedName>
</protein>